<feature type="transmembrane region" description="Helical" evidence="3">
    <location>
        <begin position="7"/>
        <end position="24"/>
    </location>
</feature>
<feature type="transmembrane region" description="Helical" evidence="3">
    <location>
        <begin position="36"/>
        <end position="55"/>
    </location>
</feature>
<dbReference type="InterPro" id="IPR031778">
    <property type="entry name" value="Sortilin_N"/>
</dbReference>
<dbReference type="Gene3D" id="2.130.10.10">
    <property type="entry name" value="YVTN repeat-like/Quinoprotein amine dehydrogenase"/>
    <property type="match status" value="1"/>
</dbReference>
<feature type="region of interest" description="Disordered" evidence="2">
    <location>
        <begin position="295"/>
        <end position="316"/>
    </location>
</feature>
<comment type="caution">
    <text evidence="5">The sequence shown here is derived from an EMBL/GenBank/DDBJ whole genome shotgun (WGS) entry which is preliminary data.</text>
</comment>
<dbReference type="RefSeq" id="WP_186854058.1">
    <property type="nucleotide sequence ID" value="NZ_JACOPG010000002.1"/>
</dbReference>
<organism evidence="5 6">
    <name type="scientific">Roseburia lenta</name>
    <dbReference type="NCBI Taxonomy" id="2763061"/>
    <lineage>
        <taxon>Bacteria</taxon>
        <taxon>Bacillati</taxon>
        <taxon>Bacillota</taxon>
        <taxon>Clostridia</taxon>
        <taxon>Lachnospirales</taxon>
        <taxon>Lachnospiraceae</taxon>
        <taxon>Roseburia</taxon>
    </lineage>
</organism>
<reference evidence="5 6" key="1">
    <citation type="submission" date="2020-08" db="EMBL/GenBank/DDBJ databases">
        <title>Genome public.</title>
        <authorList>
            <person name="Liu C."/>
            <person name="Sun Q."/>
        </authorList>
    </citation>
    <scope>NUCLEOTIDE SEQUENCE [LARGE SCALE GENOMIC DNA]</scope>
    <source>
        <strain evidence="5 6">NSJ-9</strain>
    </source>
</reference>
<dbReference type="Pfam" id="PF15902">
    <property type="entry name" value="Sortilin-Vps10"/>
    <property type="match status" value="1"/>
</dbReference>
<gene>
    <name evidence="5" type="ORF">H8R94_04950</name>
</gene>
<feature type="compositionally biased region" description="Polar residues" evidence="2">
    <location>
        <begin position="304"/>
        <end position="313"/>
    </location>
</feature>
<feature type="domain" description="Sortilin N-terminal" evidence="4">
    <location>
        <begin position="354"/>
        <end position="464"/>
    </location>
</feature>
<dbReference type="SUPFAM" id="SSF50939">
    <property type="entry name" value="Sialidases"/>
    <property type="match status" value="1"/>
</dbReference>
<feature type="transmembrane region" description="Helical" evidence="3">
    <location>
        <begin position="67"/>
        <end position="90"/>
    </location>
</feature>
<dbReference type="CDD" id="cd15482">
    <property type="entry name" value="Sialidase_non-viral"/>
    <property type="match status" value="1"/>
</dbReference>
<accession>A0ABR7GEU3</accession>
<keyword evidence="3" id="KW-0472">Membrane</keyword>
<evidence type="ECO:0000259" key="4">
    <source>
        <dbReference type="Pfam" id="PF15902"/>
    </source>
</evidence>
<protein>
    <recommendedName>
        <fullName evidence="4">Sortilin N-terminal domain-containing protein</fullName>
    </recommendedName>
</protein>
<evidence type="ECO:0000256" key="1">
    <source>
        <dbReference type="ARBA" id="ARBA00022737"/>
    </source>
</evidence>
<sequence length="467" mass="52058">MKNKRLVAESLMILCYIFVLYHLSALCRYGGVKRHLLWMLLGLLVFCATLIYLLITDTPKIKNKTAFLVKLMSLIGATVLFTSNIIYSAIPYNGKLAWKIQDLIHTREVTLTHNNVFDTGIEGILDDLTAALNLPEKLYIAEQFTVDFDGTGKISAIEGFLYGKDENDQTRTYLISYNAKKSKKIYVNMDGYASADFDTDSLLSPMIDVLALANWKEQVAEWEQDYDVSSYQLLYLGNRSFEIKDGLVTVSGDSSEIQKLNAGGSVKGYEVSLHMPELDTVTPIRYIANPKYTSLQEQKEQEQTDASTKNSSGIGKCDTDEDGIQYFYLTEQIGWKFKILDAAAGSRFYGLQKTTDGGNTWEMINEDPFVGNIGVSEGLVFYDENNGIIGLTCAGQDWSNLYRTTDGGNTFTKIEFPGAATGEFYFDMPRKDKDQLVVLARSEAGDTTGVKYVSTDGGATWNKAGDF</sequence>
<keyword evidence="3" id="KW-0812">Transmembrane</keyword>
<dbReference type="InterPro" id="IPR015943">
    <property type="entry name" value="WD40/YVTN_repeat-like_dom_sf"/>
</dbReference>
<evidence type="ECO:0000313" key="6">
    <source>
        <dbReference type="Proteomes" id="UP000643810"/>
    </source>
</evidence>
<keyword evidence="1" id="KW-0677">Repeat</keyword>
<keyword evidence="6" id="KW-1185">Reference proteome</keyword>
<dbReference type="InterPro" id="IPR036278">
    <property type="entry name" value="Sialidase_sf"/>
</dbReference>
<dbReference type="EMBL" id="JACOPG010000002">
    <property type="protein sequence ID" value="MBC5685957.1"/>
    <property type="molecule type" value="Genomic_DNA"/>
</dbReference>
<evidence type="ECO:0000256" key="2">
    <source>
        <dbReference type="SAM" id="MobiDB-lite"/>
    </source>
</evidence>
<evidence type="ECO:0000256" key="3">
    <source>
        <dbReference type="SAM" id="Phobius"/>
    </source>
</evidence>
<evidence type="ECO:0000313" key="5">
    <source>
        <dbReference type="EMBL" id="MBC5685957.1"/>
    </source>
</evidence>
<proteinExistence type="predicted"/>
<name>A0ABR7GEU3_9FIRM</name>
<dbReference type="Proteomes" id="UP000643810">
    <property type="component" value="Unassembled WGS sequence"/>
</dbReference>
<keyword evidence="3" id="KW-1133">Transmembrane helix</keyword>